<dbReference type="InterPro" id="IPR051454">
    <property type="entry name" value="RNA/ubiquinone_mod_enzymes"/>
</dbReference>
<evidence type="ECO:0000313" key="2">
    <source>
        <dbReference type="Proteomes" id="UP000027936"/>
    </source>
</evidence>
<dbReference type="PANTHER" id="PTHR30217:SF3">
    <property type="entry name" value="UBIQUINONE BIOSYNTHESIS PROTEIN UBIU"/>
    <property type="match status" value="1"/>
</dbReference>
<proteinExistence type="predicted"/>
<accession>A0A072NNM8</accession>
<evidence type="ECO:0000313" key="1">
    <source>
        <dbReference type="EMBL" id="KEF39269.1"/>
    </source>
</evidence>
<dbReference type="OrthoDB" id="9807498at2"/>
<dbReference type="AlphaFoldDB" id="A0A072NNM8"/>
<dbReference type="InterPro" id="IPR001539">
    <property type="entry name" value="Peptidase_U32"/>
</dbReference>
<reference evidence="1 2" key="1">
    <citation type="submission" date="2014-04" db="EMBL/GenBank/DDBJ databases">
        <title>Draft genome sequence of Bacillus azotoformans MEV2011, a (co-) denitrifying strain unable to grow in the presence of oxygen.</title>
        <authorList>
            <person name="Nielsen M."/>
            <person name="Schreiber L."/>
            <person name="Finster K."/>
            <person name="Schramm A."/>
        </authorList>
    </citation>
    <scope>NUCLEOTIDE SEQUENCE [LARGE SCALE GENOMIC DNA]</scope>
    <source>
        <strain evidence="1 2">MEV2011</strain>
    </source>
</reference>
<gene>
    <name evidence="1" type="ORF">M670_01030</name>
</gene>
<organism evidence="1 2">
    <name type="scientific">Schinkia azotoformans MEV2011</name>
    <dbReference type="NCBI Taxonomy" id="1348973"/>
    <lineage>
        <taxon>Bacteria</taxon>
        <taxon>Bacillati</taxon>
        <taxon>Bacillota</taxon>
        <taxon>Bacilli</taxon>
        <taxon>Bacillales</taxon>
        <taxon>Bacillaceae</taxon>
        <taxon>Calidifontibacillus/Schinkia group</taxon>
        <taxon>Schinkia</taxon>
    </lineage>
</organism>
<dbReference type="PANTHER" id="PTHR30217">
    <property type="entry name" value="PEPTIDASE U32 FAMILY"/>
    <property type="match status" value="1"/>
</dbReference>
<name>A0A072NNM8_SCHAZ</name>
<keyword evidence="1" id="KW-0378">Hydrolase</keyword>
<dbReference type="EMBL" id="JJRY01000003">
    <property type="protein sequence ID" value="KEF39269.1"/>
    <property type="molecule type" value="Genomic_DNA"/>
</dbReference>
<sequence>MKVLAPISSVQEVDMLICSGAEEFYVGFIPYEWIKSFTSGIWMNRRAPQASIPSHEEFASLVDRAHRHGVDVFMTLNAPYYVEDQYPLLLEIVHQAFQAGTDGFIVSDIGLMLAIKDRIPNANIHVSSLATPINSSSVHLYRELGASRIVFPRSLSLAEMKEIIDEGGSDLEYELFILNDGCIYEEGFCFTTHNQVGAFCSTTNWDYRFTSTKASKQLAPLEQLALDKHLKDYQDFVWFTHSCGCSVSDHGMPLGPCGLCALPDIYRLGIDSLKIVGREADSYRKLASVQLVSSVVKSVREGMNDGEVKAKAKRIRKTPEHCESGYMCYYR</sequence>
<comment type="caution">
    <text evidence="1">The sequence shown here is derived from an EMBL/GenBank/DDBJ whole genome shotgun (WGS) entry which is preliminary data.</text>
</comment>
<dbReference type="Pfam" id="PF01136">
    <property type="entry name" value="Peptidase_U32"/>
    <property type="match status" value="1"/>
</dbReference>
<dbReference type="GO" id="GO:0008233">
    <property type="term" value="F:peptidase activity"/>
    <property type="evidence" value="ECO:0007669"/>
    <property type="project" value="UniProtKB-KW"/>
</dbReference>
<protein>
    <submittedName>
        <fullName evidence="1">Collagenase-like protease</fullName>
    </submittedName>
</protein>
<dbReference type="RefSeq" id="WP_035193844.1">
    <property type="nucleotide sequence ID" value="NZ_JJRY01000003.1"/>
</dbReference>
<dbReference type="Proteomes" id="UP000027936">
    <property type="component" value="Unassembled WGS sequence"/>
</dbReference>
<dbReference type="PATRIC" id="fig|1348973.3.peg.1003"/>
<keyword evidence="1" id="KW-0645">Protease</keyword>
<dbReference type="GO" id="GO:0006508">
    <property type="term" value="P:proteolysis"/>
    <property type="evidence" value="ECO:0007669"/>
    <property type="project" value="UniProtKB-KW"/>
</dbReference>